<protein>
    <submittedName>
        <fullName evidence="3">Peptidoglycan-binding protein</fullName>
    </submittedName>
</protein>
<dbReference type="Proteomes" id="UP001058003">
    <property type="component" value="Chromosome"/>
</dbReference>
<proteinExistence type="predicted"/>
<feature type="chain" id="PRO_5040183441" evidence="1">
    <location>
        <begin position="34"/>
        <end position="129"/>
    </location>
</feature>
<dbReference type="RefSeq" id="WP_052387074.1">
    <property type="nucleotide sequence ID" value="NZ_CP073767.1"/>
</dbReference>
<keyword evidence="1" id="KW-0732">Signal</keyword>
<dbReference type="EMBL" id="CP073767">
    <property type="protein sequence ID" value="UWZ50937.1"/>
    <property type="molecule type" value="Genomic_DNA"/>
</dbReference>
<evidence type="ECO:0000313" key="4">
    <source>
        <dbReference type="Proteomes" id="UP001058003"/>
    </source>
</evidence>
<accession>A0A9Q9MIG8</accession>
<dbReference type="InterPro" id="IPR002477">
    <property type="entry name" value="Peptidoglycan-bd-like"/>
</dbReference>
<dbReference type="AlphaFoldDB" id="A0A9Q9MIG8"/>
<sequence>MRKLTVRRSIALASTFAALAVGVAVLPNSSASAAYACHFAWDAATGYWYAGYYSGNTVQPTASGVSTAGIEAQCLLQRYGFTPGPGTIDGVFGPRSQAAAKAFQQGVNAGLVVDGKIGPASWPVLRRQP</sequence>
<evidence type="ECO:0000313" key="3">
    <source>
        <dbReference type="EMBL" id="UWZ50937.1"/>
    </source>
</evidence>
<dbReference type="Pfam" id="PF01471">
    <property type="entry name" value="PG_binding_1"/>
    <property type="match status" value="1"/>
</dbReference>
<dbReference type="InterPro" id="IPR036366">
    <property type="entry name" value="PGBDSf"/>
</dbReference>
<gene>
    <name evidence="3" type="ORF">Daura_29540</name>
</gene>
<evidence type="ECO:0000256" key="1">
    <source>
        <dbReference type="SAM" id="SignalP"/>
    </source>
</evidence>
<dbReference type="InterPro" id="IPR036365">
    <property type="entry name" value="PGBD-like_sf"/>
</dbReference>
<evidence type="ECO:0000259" key="2">
    <source>
        <dbReference type="Pfam" id="PF01471"/>
    </source>
</evidence>
<feature type="signal peptide" evidence="1">
    <location>
        <begin position="1"/>
        <end position="33"/>
    </location>
</feature>
<dbReference type="OrthoDB" id="5620138at2"/>
<dbReference type="Gene3D" id="1.10.101.10">
    <property type="entry name" value="PGBD-like superfamily/PGBD"/>
    <property type="match status" value="1"/>
</dbReference>
<dbReference type="KEGG" id="daur:Daura_29540"/>
<feature type="domain" description="Peptidoglycan binding-like" evidence="2">
    <location>
        <begin position="71"/>
        <end position="122"/>
    </location>
</feature>
<organism evidence="3 4">
    <name type="scientific">Dactylosporangium aurantiacum</name>
    <dbReference type="NCBI Taxonomy" id="35754"/>
    <lineage>
        <taxon>Bacteria</taxon>
        <taxon>Bacillati</taxon>
        <taxon>Actinomycetota</taxon>
        <taxon>Actinomycetes</taxon>
        <taxon>Micromonosporales</taxon>
        <taxon>Micromonosporaceae</taxon>
        <taxon>Dactylosporangium</taxon>
    </lineage>
</organism>
<name>A0A9Q9MIG8_9ACTN</name>
<keyword evidence="4" id="KW-1185">Reference proteome</keyword>
<reference evidence="3" key="1">
    <citation type="submission" date="2021-04" db="EMBL/GenBank/DDBJ databases">
        <title>Dactylosporangium aurantiacum NRRL B-8018 full assembly.</title>
        <authorList>
            <person name="Hartkoorn R.C."/>
            <person name="Beaudoing E."/>
            <person name="Hot D."/>
        </authorList>
    </citation>
    <scope>NUCLEOTIDE SEQUENCE</scope>
    <source>
        <strain evidence="3">NRRL B-8018</strain>
    </source>
</reference>
<dbReference type="SUPFAM" id="SSF47090">
    <property type="entry name" value="PGBD-like"/>
    <property type="match status" value="1"/>
</dbReference>